<sequence>TGTEKCALNEDGSLKDASEIVWYNDKDSEVPIASGSGEANAFVIWPEWQKLSRLHGIQMMKYSQSLRERKRETVTAVDSDEEDDDFIASSDSDYSLG</sequence>
<dbReference type="EMBL" id="JABCKI010003084">
    <property type="protein sequence ID" value="KAG5643470.1"/>
    <property type="molecule type" value="Genomic_DNA"/>
</dbReference>
<feature type="non-terminal residue" evidence="2">
    <location>
        <position position="97"/>
    </location>
</feature>
<dbReference type="OrthoDB" id="3240105at2759"/>
<evidence type="ECO:0000313" key="2">
    <source>
        <dbReference type="EMBL" id="KAG5643470.1"/>
    </source>
</evidence>
<gene>
    <name evidence="2" type="ORF">H0H81_010090</name>
</gene>
<feature type="region of interest" description="Disordered" evidence="1">
    <location>
        <begin position="73"/>
        <end position="97"/>
    </location>
</feature>
<evidence type="ECO:0000313" key="3">
    <source>
        <dbReference type="Proteomes" id="UP000717328"/>
    </source>
</evidence>
<accession>A0A9P7KC36</accession>
<name>A0A9P7KC36_9AGAR</name>
<proteinExistence type="predicted"/>
<protein>
    <submittedName>
        <fullName evidence="2">Uncharacterized protein</fullName>
    </submittedName>
</protein>
<reference evidence="2" key="1">
    <citation type="submission" date="2021-02" db="EMBL/GenBank/DDBJ databases">
        <authorList>
            <person name="Nieuwenhuis M."/>
            <person name="Van De Peppel L.J.J."/>
        </authorList>
    </citation>
    <scope>NUCLEOTIDE SEQUENCE</scope>
    <source>
        <strain evidence="2">D49</strain>
    </source>
</reference>
<organism evidence="2 3">
    <name type="scientific">Sphagnurus paluster</name>
    <dbReference type="NCBI Taxonomy" id="117069"/>
    <lineage>
        <taxon>Eukaryota</taxon>
        <taxon>Fungi</taxon>
        <taxon>Dikarya</taxon>
        <taxon>Basidiomycota</taxon>
        <taxon>Agaricomycotina</taxon>
        <taxon>Agaricomycetes</taxon>
        <taxon>Agaricomycetidae</taxon>
        <taxon>Agaricales</taxon>
        <taxon>Tricholomatineae</taxon>
        <taxon>Lyophyllaceae</taxon>
        <taxon>Sphagnurus</taxon>
    </lineage>
</organism>
<dbReference type="Proteomes" id="UP000717328">
    <property type="component" value="Unassembled WGS sequence"/>
</dbReference>
<comment type="caution">
    <text evidence="2">The sequence shown here is derived from an EMBL/GenBank/DDBJ whole genome shotgun (WGS) entry which is preliminary data.</text>
</comment>
<keyword evidence="3" id="KW-1185">Reference proteome</keyword>
<dbReference type="AlphaFoldDB" id="A0A9P7KC36"/>
<evidence type="ECO:0000256" key="1">
    <source>
        <dbReference type="SAM" id="MobiDB-lite"/>
    </source>
</evidence>
<reference evidence="2" key="2">
    <citation type="submission" date="2021-10" db="EMBL/GenBank/DDBJ databases">
        <title>Phylogenomics reveals ancestral predisposition of the termite-cultivated fungus Termitomyces towards a domesticated lifestyle.</title>
        <authorList>
            <person name="Auxier B."/>
            <person name="Grum-Grzhimaylo A."/>
            <person name="Cardenas M.E."/>
            <person name="Lodge J.D."/>
            <person name="Laessoe T."/>
            <person name="Pedersen O."/>
            <person name="Smith M.E."/>
            <person name="Kuyper T.W."/>
            <person name="Franco-Molano E.A."/>
            <person name="Baroni T.J."/>
            <person name="Aanen D.K."/>
        </authorList>
    </citation>
    <scope>NUCLEOTIDE SEQUENCE</scope>
    <source>
        <strain evidence="2">D49</strain>
    </source>
</reference>